<dbReference type="OrthoDB" id="9815691at2"/>
<name>A0A5C6CGH1_9BACT</name>
<dbReference type="GO" id="GO:0099621">
    <property type="term" value="F:undecaprenyl-phosphate 4-deoxy-4-formamido-L-arabinose transferase activity"/>
    <property type="evidence" value="ECO:0007669"/>
    <property type="project" value="TreeGrafter"/>
</dbReference>
<comment type="caution">
    <text evidence="12">The sequence shown here is derived from an EMBL/GenBank/DDBJ whole genome shotgun (WGS) entry which is preliminary data.</text>
</comment>
<dbReference type="GO" id="GO:0005886">
    <property type="term" value="C:plasma membrane"/>
    <property type="evidence" value="ECO:0007669"/>
    <property type="project" value="TreeGrafter"/>
</dbReference>
<keyword evidence="7 9" id="KW-1133">Transmembrane helix</keyword>
<keyword evidence="13" id="KW-1185">Reference proteome</keyword>
<keyword evidence="6" id="KW-0448">Lipopolysaccharide biosynthesis</keyword>
<keyword evidence="4 12" id="KW-0808">Transferase</keyword>
<evidence type="ECO:0000256" key="1">
    <source>
        <dbReference type="ARBA" id="ARBA00004127"/>
    </source>
</evidence>
<dbReference type="Gene3D" id="3.90.550.10">
    <property type="entry name" value="Spore Coat Polysaccharide Biosynthesis Protein SpsA, Chain A"/>
    <property type="match status" value="1"/>
</dbReference>
<dbReference type="GO" id="GO:0012505">
    <property type="term" value="C:endomembrane system"/>
    <property type="evidence" value="ECO:0007669"/>
    <property type="project" value="UniProtKB-SubCell"/>
</dbReference>
<comment type="subcellular location">
    <subcellularLocation>
        <location evidence="1">Endomembrane system</location>
        <topology evidence="1">Multi-pass membrane protein</topology>
    </subcellularLocation>
</comment>
<accession>A0A5C6CGH1</accession>
<dbReference type="GO" id="GO:0000030">
    <property type="term" value="F:mannosyltransferase activity"/>
    <property type="evidence" value="ECO:0007669"/>
    <property type="project" value="InterPro"/>
</dbReference>
<dbReference type="GO" id="GO:0006493">
    <property type="term" value="P:protein O-linked glycosylation"/>
    <property type="evidence" value="ECO:0007669"/>
    <property type="project" value="InterPro"/>
</dbReference>
<evidence type="ECO:0000256" key="4">
    <source>
        <dbReference type="ARBA" id="ARBA00022679"/>
    </source>
</evidence>
<feature type="transmembrane region" description="Helical" evidence="9">
    <location>
        <begin position="468"/>
        <end position="487"/>
    </location>
</feature>
<feature type="transmembrane region" description="Helical" evidence="9">
    <location>
        <begin position="646"/>
        <end position="665"/>
    </location>
</feature>
<evidence type="ECO:0000259" key="11">
    <source>
        <dbReference type="Pfam" id="PF02366"/>
    </source>
</evidence>
<reference evidence="12 13" key="1">
    <citation type="submission" date="2019-02" db="EMBL/GenBank/DDBJ databases">
        <title>Deep-cultivation of Planctomycetes and their phenomic and genomic characterization uncovers novel biology.</title>
        <authorList>
            <person name="Wiegand S."/>
            <person name="Jogler M."/>
            <person name="Boedeker C."/>
            <person name="Pinto D."/>
            <person name="Vollmers J."/>
            <person name="Rivas-Marin E."/>
            <person name="Kohn T."/>
            <person name="Peeters S.H."/>
            <person name="Heuer A."/>
            <person name="Rast P."/>
            <person name="Oberbeckmann S."/>
            <person name="Bunk B."/>
            <person name="Jeske O."/>
            <person name="Meyerdierks A."/>
            <person name="Storesund J.E."/>
            <person name="Kallscheuer N."/>
            <person name="Luecker S."/>
            <person name="Lage O.M."/>
            <person name="Pohl T."/>
            <person name="Merkel B.J."/>
            <person name="Hornburger P."/>
            <person name="Mueller R.-W."/>
            <person name="Bruemmer F."/>
            <person name="Labrenz M."/>
            <person name="Spormann A.M."/>
            <person name="Op Den Camp H."/>
            <person name="Overmann J."/>
            <person name="Amann R."/>
            <person name="Jetten M.S.M."/>
            <person name="Mascher T."/>
            <person name="Medema M.H."/>
            <person name="Devos D.P."/>
            <person name="Kaster A.-K."/>
            <person name="Ovreas L."/>
            <person name="Rohde M."/>
            <person name="Galperin M.Y."/>
            <person name="Jogler C."/>
        </authorList>
    </citation>
    <scope>NUCLEOTIDE SEQUENCE [LARGE SCALE GENOMIC DNA]</scope>
    <source>
        <strain evidence="12 13">Pla144</strain>
    </source>
</reference>
<evidence type="ECO:0000313" key="13">
    <source>
        <dbReference type="Proteomes" id="UP000318437"/>
    </source>
</evidence>
<dbReference type="GO" id="GO:0009103">
    <property type="term" value="P:lipopolysaccharide biosynthetic process"/>
    <property type="evidence" value="ECO:0007669"/>
    <property type="project" value="UniProtKB-KW"/>
</dbReference>
<dbReference type="InterPro" id="IPR050256">
    <property type="entry name" value="Glycosyltransferase_2"/>
</dbReference>
<proteinExistence type="predicted"/>
<dbReference type="EC" id="2.4.2.43" evidence="12"/>
<dbReference type="InterPro" id="IPR003342">
    <property type="entry name" value="ArnT-like_N"/>
</dbReference>
<feature type="transmembrane region" description="Helical" evidence="9">
    <location>
        <begin position="372"/>
        <end position="392"/>
    </location>
</feature>
<evidence type="ECO:0000256" key="3">
    <source>
        <dbReference type="ARBA" id="ARBA00022676"/>
    </source>
</evidence>
<keyword evidence="8 9" id="KW-0472">Membrane</keyword>
<organism evidence="12 13">
    <name type="scientific">Bythopirellula polymerisocia</name>
    <dbReference type="NCBI Taxonomy" id="2528003"/>
    <lineage>
        <taxon>Bacteria</taxon>
        <taxon>Pseudomonadati</taxon>
        <taxon>Planctomycetota</taxon>
        <taxon>Planctomycetia</taxon>
        <taxon>Pirellulales</taxon>
        <taxon>Lacipirellulaceae</taxon>
        <taxon>Bythopirellula</taxon>
    </lineage>
</organism>
<feature type="transmembrane region" description="Helical" evidence="9">
    <location>
        <begin position="674"/>
        <end position="694"/>
    </location>
</feature>
<feature type="transmembrane region" description="Helical" evidence="9">
    <location>
        <begin position="398"/>
        <end position="414"/>
    </location>
</feature>
<evidence type="ECO:0000256" key="7">
    <source>
        <dbReference type="ARBA" id="ARBA00022989"/>
    </source>
</evidence>
<protein>
    <submittedName>
        <fullName evidence="12">Undecaprenyl phosphate-alpha-4-amino-4-deoxy-L-arabinose arabinosyl transferase</fullName>
        <ecNumber evidence="12">2.4.2.43</ecNumber>
    </submittedName>
</protein>
<keyword evidence="3 12" id="KW-0328">Glycosyltransferase</keyword>
<evidence type="ECO:0000256" key="5">
    <source>
        <dbReference type="ARBA" id="ARBA00022692"/>
    </source>
</evidence>
<dbReference type="InterPro" id="IPR001173">
    <property type="entry name" value="Glyco_trans_2-like"/>
</dbReference>
<feature type="domain" description="ArnT-like N-terminal" evidence="11">
    <location>
        <begin position="270"/>
        <end position="487"/>
    </location>
</feature>
<evidence type="ECO:0000256" key="2">
    <source>
        <dbReference type="ARBA" id="ARBA00022475"/>
    </source>
</evidence>
<dbReference type="RefSeq" id="WP_146452415.1">
    <property type="nucleotide sequence ID" value="NZ_SJPS01000007.1"/>
</dbReference>
<keyword evidence="2" id="KW-1003">Cell membrane</keyword>
<feature type="transmembrane region" description="Helical" evidence="9">
    <location>
        <begin position="618"/>
        <end position="640"/>
    </location>
</feature>
<evidence type="ECO:0000259" key="10">
    <source>
        <dbReference type="Pfam" id="PF00535"/>
    </source>
</evidence>
<dbReference type="GO" id="GO:0103015">
    <property type="term" value="F:4-amino-4-deoxy-L-arabinose transferase activity"/>
    <property type="evidence" value="ECO:0007669"/>
    <property type="project" value="UniProtKB-EC"/>
</dbReference>
<dbReference type="PANTHER" id="PTHR48090:SF3">
    <property type="entry name" value="UNDECAPRENYL-PHOSPHATE 4-DEOXY-4-FORMAMIDO-L-ARABINOSE TRANSFERASE"/>
    <property type="match status" value="1"/>
</dbReference>
<dbReference type="Pfam" id="PF00535">
    <property type="entry name" value="Glycos_transf_2"/>
    <property type="match status" value="1"/>
</dbReference>
<evidence type="ECO:0000256" key="9">
    <source>
        <dbReference type="SAM" id="Phobius"/>
    </source>
</evidence>
<dbReference type="EMBL" id="SJPS01000007">
    <property type="protein sequence ID" value="TWU22654.1"/>
    <property type="molecule type" value="Genomic_DNA"/>
</dbReference>
<dbReference type="SUPFAM" id="SSF53448">
    <property type="entry name" value="Nucleotide-diphospho-sugar transferases"/>
    <property type="match status" value="1"/>
</dbReference>
<evidence type="ECO:0000256" key="8">
    <source>
        <dbReference type="ARBA" id="ARBA00023136"/>
    </source>
</evidence>
<evidence type="ECO:0000313" key="12">
    <source>
        <dbReference type="EMBL" id="TWU22654.1"/>
    </source>
</evidence>
<feature type="transmembrane region" description="Helical" evidence="9">
    <location>
        <begin position="516"/>
        <end position="541"/>
    </location>
</feature>
<feature type="transmembrane region" description="Helical" evidence="9">
    <location>
        <begin position="345"/>
        <end position="363"/>
    </location>
</feature>
<gene>
    <name evidence="12" type="primary">arnT</name>
    <name evidence="12" type="ORF">Pla144_41140</name>
</gene>
<dbReference type="Proteomes" id="UP000318437">
    <property type="component" value="Unassembled WGS sequence"/>
</dbReference>
<dbReference type="Pfam" id="PF02366">
    <property type="entry name" value="PMT"/>
    <property type="match status" value="1"/>
</dbReference>
<keyword evidence="5 9" id="KW-0812">Transmembrane</keyword>
<dbReference type="PANTHER" id="PTHR48090">
    <property type="entry name" value="UNDECAPRENYL-PHOSPHATE 4-DEOXY-4-FORMAMIDO-L-ARABINOSE TRANSFERASE-RELATED"/>
    <property type="match status" value="1"/>
</dbReference>
<evidence type="ECO:0000256" key="6">
    <source>
        <dbReference type="ARBA" id="ARBA00022985"/>
    </source>
</evidence>
<feature type="transmembrane region" description="Helical" evidence="9">
    <location>
        <begin position="442"/>
        <end position="461"/>
    </location>
</feature>
<feature type="transmembrane region" description="Helical" evidence="9">
    <location>
        <begin position="421"/>
        <end position="436"/>
    </location>
</feature>
<dbReference type="AlphaFoldDB" id="A0A5C6CGH1"/>
<sequence>MDATATDRNPISRTATAYRPSISLVLPAYNEADTIQQAMSEAVAALSELTDNFEVLVVDDGSTDVTAELVKQAAEKSPQIRLLKQPRNLGYGAALRRGFSEASKNLVGFTDADCQFDLTELNRLVMLSRDYQIVTGYRIDRQDPWLRRMYSAGYNVLVRNLLGTRVRDCDCALKLFHREILAKLPITTDGFLINGEMLSRARQLSLSIVEVGVSHRPRAGGESKVSVFEIPVVLASLTRHWWNKVMFPVIAGDRSSELMTWSPRKIAAMTLLLTAIAAILLLTNLRYALIEPDETRYAQIALEMVHTGDWLVPRLQGEPYLDKPPLLYWLTAASYTLFGENQMSARLPCTLSALLTVFASFLLGRRLVGDRAAWIGALLLSLTGGFILAGRFLLMDSVLSLFTTVGLLCALLAISNPRRAFAWWLATGVACGLGVMTKGPVAPVLCFPPIVMLAWLTKNYAAFRLRNVLAVLVPTVLIAAPWFWQVAESQSEFVGYFFWKHNFQRFVHGLNHVQPWWFYLPVMALGMLPGTFLAPAMAVYLGRKSDDACQKRTQELGALLLSSAWIVGFFSLSSCKLPTYILPAIPLLALALGKMLGDCRWSTIPGQVNALVEFYSTRAAWQVVAGSTIMAFALLIAHLVITPSAIWLAILFGFVPIAGSALLLSRQLQSHHRLLSASVGMCLIVTLFGFGRVVPEFANWRSVSRSAARLQAELGGSTPIVFFGRPPEATSFAINSEVIKFSPDQSKEFKKFVSEHREAVVVANRSALGVLKDVCSGEIDLAGPQARGRVFVAKRGNEALAARPKRDAARRE</sequence>
<dbReference type="InterPro" id="IPR029044">
    <property type="entry name" value="Nucleotide-diphossugar_trans"/>
</dbReference>
<feature type="domain" description="Glycosyltransferase 2-like" evidence="10">
    <location>
        <begin position="23"/>
        <end position="183"/>
    </location>
</feature>
<feature type="transmembrane region" description="Helical" evidence="9">
    <location>
        <begin position="266"/>
        <end position="287"/>
    </location>
</feature>